<dbReference type="PIRSF" id="PIRSF020818">
    <property type="entry name" value="PHB_depoly_PhaZ"/>
    <property type="match status" value="1"/>
</dbReference>
<organism evidence="2 3">
    <name type="scientific">Glaciecola siphonariae</name>
    <dbReference type="NCBI Taxonomy" id="521012"/>
    <lineage>
        <taxon>Bacteria</taxon>
        <taxon>Pseudomonadati</taxon>
        <taxon>Pseudomonadota</taxon>
        <taxon>Gammaproteobacteria</taxon>
        <taxon>Alteromonadales</taxon>
        <taxon>Alteromonadaceae</taxon>
        <taxon>Glaciecola</taxon>
    </lineage>
</organism>
<comment type="caution">
    <text evidence="2">The sequence shown here is derived from an EMBL/GenBank/DDBJ whole genome shotgun (WGS) entry which is preliminary data.</text>
</comment>
<sequence>MNYQAYDYLARTGQMMNEGLSIVNDIVSHPSNPFSYTWSGRLTKASLETAMRLTRRYDKLGFNIDEVSINNQLFKVREDVVVSKPFCDLTHFKTIGHTDKDKVLLVAPLSGHHATLLKGTVEALLPEHEVYITDWADAREVPLDEGPFSFDCYVSYLIEFLNYLGEDTHMIAICQPTVQALIATAVMADEKNPNTPKSLTLMAGPLDTSKNPTRVNEFAHRHPMSWYKNVAIMTVPVGYPGEGRQVYPGFMQLGGFISMNQKTHMQKYQNYFQNLLFGEDEDADRFRAFYDEYMAVLDMPAEFYLETIDRIFKNNEIANRSITYQGKPVNFDAIDNTALLTVEGANDDICGLGQTEAAQDICTKIPKHMRKHHVQVGAGHYGIFSGSMYRKNIRPVVTEFINKYGVKEQASVSN</sequence>
<dbReference type="RefSeq" id="WP_382409040.1">
    <property type="nucleotide sequence ID" value="NZ_JBHSGU010000005.1"/>
</dbReference>
<dbReference type="Pfam" id="PF06850">
    <property type="entry name" value="PHB_depo_C"/>
    <property type="match status" value="1"/>
</dbReference>
<evidence type="ECO:0000313" key="2">
    <source>
        <dbReference type="EMBL" id="MFC4700993.1"/>
    </source>
</evidence>
<dbReference type="Proteomes" id="UP001595897">
    <property type="component" value="Unassembled WGS sequence"/>
</dbReference>
<dbReference type="NCBIfam" id="TIGR01849">
    <property type="entry name" value="PHB_depoly_PhaZ"/>
    <property type="match status" value="1"/>
</dbReference>
<dbReference type="InterPro" id="IPR051321">
    <property type="entry name" value="PHA/PHB_synthase"/>
</dbReference>
<evidence type="ECO:0000259" key="1">
    <source>
        <dbReference type="Pfam" id="PF06850"/>
    </source>
</evidence>
<proteinExistence type="predicted"/>
<protein>
    <submittedName>
        <fullName evidence="2">Polyhydroxyalkanoate depolymerase</fullName>
    </submittedName>
</protein>
<reference evidence="3" key="1">
    <citation type="journal article" date="2019" name="Int. J. Syst. Evol. Microbiol.">
        <title>The Global Catalogue of Microorganisms (GCM) 10K type strain sequencing project: providing services to taxonomists for standard genome sequencing and annotation.</title>
        <authorList>
            <consortium name="The Broad Institute Genomics Platform"/>
            <consortium name="The Broad Institute Genome Sequencing Center for Infectious Disease"/>
            <person name="Wu L."/>
            <person name="Ma J."/>
        </authorList>
    </citation>
    <scope>NUCLEOTIDE SEQUENCE [LARGE SCALE GENOMIC DNA]</scope>
    <source>
        <strain evidence="3">KACC 12507</strain>
    </source>
</reference>
<name>A0ABV9LYD2_9ALTE</name>
<evidence type="ECO:0000313" key="3">
    <source>
        <dbReference type="Proteomes" id="UP001595897"/>
    </source>
</evidence>
<dbReference type="InterPro" id="IPR009656">
    <property type="entry name" value="PHB_depo_C"/>
</dbReference>
<dbReference type="EMBL" id="JBHSGU010000005">
    <property type="protein sequence ID" value="MFC4700993.1"/>
    <property type="molecule type" value="Genomic_DNA"/>
</dbReference>
<dbReference type="PANTHER" id="PTHR36837:SF4">
    <property type="entry name" value="BLR0908 PROTEIN"/>
    <property type="match status" value="1"/>
</dbReference>
<dbReference type="InterPro" id="IPR010915">
    <property type="entry name" value="PHB_depoly_PhaZ"/>
</dbReference>
<accession>A0ABV9LYD2</accession>
<dbReference type="Gene3D" id="3.40.50.1820">
    <property type="entry name" value="alpha/beta hydrolase"/>
    <property type="match status" value="1"/>
</dbReference>
<feature type="domain" description="PHB de-polymerase C-terminal" evidence="1">
    <location>
        <begin position="203"/>
        <end position="404"/>
    </location>
</feature>
<dbReference type="SUPFAM" id="SSF53474">
    <property type="entry name" value="alpha/beta-Hydrolases"/>
    <property type="match status" value="1"/>
</dbReference>
<keyword evidence="3" id="KW-1185">Reference proteome</keyword>
<dbReference type="InterPro" id="IPR029058">
    <property type="entry name" value="AB_hydrolase_fold"/>
</dbReference>
<gene>
    <name evidence="2" type="ORF">ACFO4O_12540</name>
</gene>
<dbReference type="PANTHER" id="PTHR36837">
    <property type="entry name" value="POLY(3-HYDROXYALKANOATE) POLYMERASE SUBUNIT PHAC"/>
    <property type="match status" value="1"/>
</dbReference>